<dbReference type="EMBL" id="VFMM01000001">
    <property type="protein sequence ID" value="TQJ17526.1"/>
    <property type="molecule type" value="Genomic_DNA"/>
</dbReference>
<sequence>MISTSTTLLGLSQAFWFAALVLLAVRRAVRPRALVTSALGLLISVVISTTATPPAIAVPLGVTVGTAIAVILSLATRHAITFTWSPNTKYYADNHPTPAENPLLAATALYFCIGALLLALT</sequence>
<keyword evidence="1" id="KW-0472">Membrane</keyword>
<feature type="transmembrane region" description="Helical" evidence="1">
    <location>
        <begin position="6"/>
        <end position="25"/>
    </location>
</feature>
<feature type="transmembrane region" description="Helical" evidence="1">
    <location>
        <begin position="56"/>
        <end position="80"/>
    </location>
</feature>
<keyword evidence="1" id="KW-0812">Transmembrane</keyword>
<dbReference type="AlphaFoldDB" id="A0A542EQR8"/>
<reference evidence="2 3" key="1">
    <citation type="submission" date="2019-06" db="EMBL/GenBank/DDBJ databases">
        <title>Sequencing the genomes of 1000 actinobacteria strains.</title>
        <authorList>
            <person name="Klenk H.-P."/>
        </authorList>
    </citation>
    <scope>NUCLEOTIDE SEQUENCE [LARGE SCALE GENOMIC DNA]</scope>
    <source>
        <strain evidence="2 3">DSM 17305</strain>
    </source>
</reference>
<dbReference type="RefSeq" id="WP_141854023.1">
    <property type="nucleotide sequence ID" value="NZ_BAAAKA010000019.1"/>
</dbReference>
<protein>
    <submittedName>
        <fullName evidence="2">Uncharacterized protein</fullName>
    </submittedName>
</protein>
<feature type="transmembrane region" description="Helical" evidence="1">
    <location>
        <begin position="32"/>
        <end position="50"/>
    </location>
</feature>
<accession>A0A542EQR8</accession>
<keyword evidence="1" id="KW-1133">Transmembrane helix</keyword>
<comment type="caution">
    <text evidence="2">The sequence shown here is derived from an EMBL/GenBank/DDBJ whole genome shotgun (WGS) entry which is preliminary data.</text>
</comment>
<evidence type="ECO:0000313" key="2">
    <source>
        <dbReference type="EMBL" id="TQJ17526.1"/>
    </source>
</evidence>
<name>A0A542EQR8_9ACTN</name>
<evidence type="ECO:0000256" key="1">
    <source>
        <dbReference type="SAM" id="Phobius"/>
    </source>
</evidence>
<organism evidence="2 3">
    <name type="scientific">Kribbella jejuensis</name>
    <dbReference type="NCBI Taxonomy" id="236068"/>
    <lineage>
        <taxon>Bacteria</taxon>
        <taxon>Bacillati</taxon>
        <taxon>Actinomycetota</taxon>
        <taxon>Actinomycetes</taxon>
        <taxon>Propionibacteriales</taxon>
        <taxon>Kribbellaceae</taxon>
        <taxon>Kribbella</taxon>
    </lineage>
</organism>
<feature type="transmembrane region" description="Helical" evidence="1">
    <location>
        <begin position="101"/>
        <end position="120"/>
    </location>
</feature>
<gene>
    <name evidence="2" type="ORF">FB475_1646</name>
</gene>
<evidence type="ECO:0000313" key="3">
    <source>
        <dbReference type="Proteomes" id="UP000316298"/>
    </source>
</evidence>
<proteinExistence type="predicted"/>
<dbReference type="Proteomes" id="UP000316298">
    <property type="component" value="Unassembled WGS sequence"/>
</dbReference>
<keyword evidence="3" id="KW-1185">Reference proteome</keyword>